<dbReference type="GO" id="GO:0006623">
    <property type="term" value="P:protein targeting to vacuole"/>
    <property type="evidence" value="ECO:0007669"/>
    <property type="project" value="InterPro"/>
</dbReference>
<keyword evidence="3 4" id="KW-0653">Protein transport</keyword>
<feature type="compositionally biased region" description="Acidic residues" evidence="6">
    <location>
        <begin position="30"/>
        <end position="64"/>
    </location>
</feature>
<dbReference type="GO" id="GO:0000329">
    <property type="term" value="C:fungal-type vacuole membrane"/>
    <property type="evidence" value="ECO:0007669"/>
    <property type="project" value="UniProtKB-UniRule"/>
</dbReference>
<evidence type="ECO:0000256" key="6">
    <source>
        <dbReference type="SAM" id="MobiDB-lite"/>
    </source>
</evidence>
<evidence type="ECO:0000313" key="8">
    <source>
        <dbReference type="EMBL" id="CDO51639.1"/>
    </source>
</evidence>
<dbReference type="OrthoDB" id="244107at2759"/>
<evidence type="ECO:0000256" key="2">
    <source>
        <dbReference type="ARBA" id="ARBA00022448"/>
    </source>
</evidence>
<dbReference type="Proteomes" id="UP000242525">
    <property type="component" value="Unassembled WGS sequence"/>
</dbReference>
<feature type="repeat" description="CHCR" evidence="5">
    <location>
        <begin position="674"/>
        <end position="817"/>
    </location>
</feature>
<dbReference type="PANTHER" id="PTHR12616:SF1">
    <property type="entry name" value="VACUOLAR PROTEIN SORTING-ASSOCIATED PROTEIN 41 HOMOLOG"/>
    <property type="match status" value="1"/>
</dbReference>
<feature type="region of interest" description="Disordered" evidence="6">
    <location>
        <begin position="1"/>
        <end position="69"/>
    </location>
</feature>
<comment type="similarity">
    <text evidence="1 4">Belongs to the VPS41 family.</text>
</comment>
<evidence type="ECO:0000259" key="7">
    <source>
        <dbReference type="Pfam" id="PF23411"/>
    </source>
</evidence>
<comment type="caution">
    <text evidence="8">The sequence shown here is derived from an EMBL/GenBank/DDBJ whole genome shotgun (WGS) entry which is preliminary data.</text>
</comment>
<dbReference type="InterPro" id="IPR036322">
    <property type="entry name" value="WD40_repeat_dom_sf"/>
</dbReference>
<dbReference type="GO" id="GO:0009267">
    <property type="term" value="P:cellular response to starvation"/>
    <property type="evidence" value="ECO:0007669"/>
    <property type="project" value="TreeGrafter"/>
</dbReference>
<dbReference type="SUPFAM" id="SSF50978">
    <property type="entry name" value="WD40 repeat-like"/>
    <property type="match status" value="1"/>
</dbReference>
<dbReference type="GO" id="GO:0016236">
    <property type="term" value="P:macroautophagy"/>
    <property type="evidence" value="ECO:0007669"/>
    <property type="project" value="TreeGrafter"/>
</dbReference>
<dbReference type="Gene3D" id="2.130.10.10">
    <property type="entry name" value="YVTN repeat-like/Quinoprotein amine dehydrogenase"/>
    <property type="match status" value="1"/>
</dbReference>
<comment type="function">
    <text evidence="4">Required for vacuolar assembly and vacuolar traffic.</text>
</comment>
<dbReference type="InterPro" id="IPR011990">
    <property type="entry name" value="TPR-like_helical_dom_sf"/>
</dbReference>
<evidence type="ECO:0000256" key="1">
    <source>
        <dbReference type="ARBA" id="ARBA00009582"/>
    </source>
</evidence>
<dbReference type="STRING" id="1173061.A0A0J9X3F7"/>
<dbReference type="FunFam" id="2.130.10.10:FF:000933">
    <property type="entry name" value="Vacuolar protein sorting-associated protein 41"/>
    <property type="match status" value="1"/>
</dbReference>
<keyword evidence="4" id="KW-0926">Vacuole</keyword>
<keyword evidence="9" id="KW-1185">Reference proteome</keyword>
<dbReference type="InterPro" id="IPR000547">
    <property type="entry name" value="Clathrin_H-chain/VPS_repeat"/>
</dbReference>
<dbReference type="PANTHER" id="PTHR12616">
    <property type="entry name" value="VACUOLAR PROTEIN SORTING VPS41"/>
    <property type="match status" value="1"/>
</dbReference>
<dbReference type="InterPro" id="IPR057780">
    <property type="entry name" value="Beta-prop_Vps41"/>
</dbReference>
<evidence type="ECO:0000313" key="9">
    <source>
        <dbReference type="Proteomes" id="UP000242525"/>
    </source>
</evidence>
<dbReference type="Gene3D" id="1.25.40.10">
    <property type="entry name" value="Tetratricopeptide repeat domain"/>
    <property type="match status" value="1"/>
</dbReference>
<dbReference type="GO" id="GO:0030897">
    <property type="term" value="C:HOPS complex"/>
    <property type="evidence" value="ECO:0007669"/>
    <property type="project" value="UniProtKB-UniRule"/>
</dbReference>
<dbReference type="SMART" id="SM00299">
    <property type="entry name" value="CLH"/>
    <property type="match status" value="1"/>
</dbReference>
<keyword evidence="2 4" id="KW-0813">Transport</keyword>
<dbReference type="SUPFAM" id="SSF48371">
    <property type="entry name" value="ARM repeat"/>
    <property type="match status" value="1"/>
</dbReference>
<gene>
    <name evidence="8" type="ORF">BN980_GECA01s09690g</name>
</gene>
<proteinExistence type="inferred from homology"/>
<evidence type="ECO:0000256" key="3">
    <source>
        <dbReference type="ARBA" id="ARBA00022927"/>
    </source>
</evidence>
<dbReference type="InterPro" id="IPR016902">
    <property type="entry name" value="Vps41"/>
</dbReference>
<evidence type="ECO:0000256" key="5">
    <source>
        <dbReference type="PROSITE-ProRule" id="PRU01006"/>
    </source>
</evidence>
<dbReference type="PROSITE" id="PS50236">
    <property type="entry name" value="CHCR"/>
    <property type="match status" value="1"/>
</dbReference>
<evidence type="ECO:0000256" key="4">
    <source>
        <dbReference type="PIRNR" id="PIRNR028921"/>
    </source>
</evidence>
<dbReference type="Pfam" id="PF23556">
    <property type="entry name" value="TPR_Vps41"/>
    <property type="match status" value="1"/>
</dbReference>
<protein>
    <recommendedName>
        <fullName evidence="4">Vacuolar protein sorting-associated protein 41</fullName>
    </recommendedName>
</protein>
<dbReference type="PIRSF" id="PIRSF028921">
    <property type="entry name" value="VPS41"/>
    <property type="match status" value="1"/>
</dbReference>
<sequence length="956" mass="107330">MTENNEPIQDTNIDNASIDNTEETERTLDEESTLSSEEESSSSTSSEEEESSSDEESDDDEEEVEPRFKYNRITQLPVTVFNKDPVSTCLASETFFAFATHNGVIHLTKPDFTLIRSYRAHRASILGLATDGTYLASASIDGTVVIGSVLEAEDISASNFKRPVHSVALDPNYKSSKTFISGGMAGDVILSERGWLGNRSDTILQKSDDPVIAIYWIDGLIIWMNDSGINIYNQHTRKLLMNIPRPENSPRADLYKPRICTPESNRIYIAWADRVWNLKVTVTKSKDLKALLPSSASMILSSGSSMRSQAIEQTITVESELQVDCLIAGIAAFKDDTLMMLSYLPPPRPTDSNPRPVAPSPELRLVDLQTGGEVYGDELALKSHERLGMNDYHLCQYSNSQSTKYLIISAKDGIVATERDLNDKIEWLVDHKKLEDAWNISANVKTAAERYAIGLNWVESLVDKDDWVDTARVLELVQNTYLETDNSNELQTVEGGETDLSVVQTQVRDNWNEWGFIFTKAGHTDELAPKLPADHTLQVDSKIYEAVLLDFIEKSKIEDLITYLETWPIELYDFNTIKRYIEDLLQDKPEQKDRLRKTLSGLYILAGDPVTAVHHLLLLRDPSVLDLVSKYHLLRSFLNQISEILTINLKSIEDLTLAPLPIIRETMSRAISIVVQGRHEVTPDDVVSHLTEKKLEVVSFLYLEQLNLVDSFASQKFGDLQARLYAEFDRPKLIGFLKRNNNYNLEKAAQVCESLGYIPELVYILGKVGQNKRALKLVLEDLQDPDQAIEFAKQQNDQELWDDLLDYCLTRPLYLKTLLDKASGAVPPAQILARIPAKLAIPGLKDTLLRIFTDHEIVLALNQGILEIVNSEAQILASQLRAARSEGTILDFAKAGIDFSQTVVVLPDGSLQTEVDLIGETWAKDASTTTTVTRSVRQKVKHLAFIKRKLQLLLSQ</sequence>
<dbReference type="GO" id="GO:0005770">
    <property type="term" value="C:late endosome"/>
    <property type="evidence" value="ECO:0007669"/>
    <property type="project" value="UniProtKB-UniRule"/>
</dbReference>
<dbReference type="InterPro" id="IPR015943">
    <property type="entry name" value="WD40/YVTN_repeat-like_dom_sf"/>
</dbReference>
<feature type="compositionally biased region" description="Polar residues" evidence="6">
    <location>
        <begin position="1"/>
        <end position="19"/>
    </location>
</feature>
<reference evidence="8" key="1">
    <citation type="submission" date="2014-03" db="EMBL/GenBank/DDBJ databases">
        <authorList>
            <person name="Casaregola S."/>
        </authorList>
    </citation>
    <scope>NUCLEOTIDE SEQUENCE [LARGE SCALE GENOMIC DNA]</scope>
    <source>
        <strain evidence="8">CLIB 918</strain>
    </source>
</reference>
<comment type="subcellular location">
    <subcellularLocation>
        <location evidence="4">Vacuole</location>
    </subcellularLocation>
</comment>
<dbReference type="GO" id="GO:0034058">
    <property type="term" value="P:endosomal vesicle fusion"/>
    <property type="evidence" value="ECO:0007669"/>
    <property type="project" value="UniProtKB-UniRule"/>
</dbReference>
<organism evidence="8 9">
    <name type="scientific">Geotrichum candidum</name>
    <name type="common">Oospora lactis</name>
    <name type="synonym">Dipodascus geotrichum</name>
    <dbReference type="NCBI Taxonomy" id="1173061"/>
    <lineage>
        <taxon>Eukaryota</taxon>
        <taxon>Fungi</taxon>
        <taxon>Dikarya</taxon>
        <taxon>Ascomycota</taxon>
        <taxon>Saccharomycotina</taxon>
        <taxon>Dipodascomycetes</taxon>
        <taxon>Dipodascales</taxon>
        <taxon>Dipodascaceae</taxon>
        <taxon>Geotrichum</taxon>
    </lineage>
</organism>
<name>A0A0J9X3F7_GEOCN</name>
<dbReference type="InterPro" id="IPR045111">
    <property type="entry name" value="Vps41/Vps8"/>
</dbReference>
<dbReference type="EMBL" id="CCBN010000001">
    <property type="protein sequence ID" value="CDO51639.1"/>
    <property type="molecule type" value="Genomic_DNA"/>
</dbReference>
<dbReference type="InterPro" id="IPR016024">
    <property type="entry name" value="ARM-type_fold"/>
</dbReference>
<accession>A0A0J9X3F7</accession>
<dbReference type="Pfam" id="PF23411">
    <property type="entry name" value="Beta-prop_Vps41"/>
    <property type="match status" value="1"/>
</dbReference>
<feature type="domain" description="Vps41 beta-propeller" evidence="7">
    <location>
        <begin position="69"/>
        <end position="418"/>
    </location>
</feature>
<dbReference type="AlphaFoldDB" id="A0A0J9X3F7"/>